<keyword evidence="5" id="KW-0406">Ion transport</keyword>
<evidence type="ECO:0000256" key="2">
    <source>
        <dbReference type="ARBA" id="ARBA00007046"/>
    </source>
</evidence>
<dbReference type="InterPro" id="IPR026015">
    <property type="entry name" value="ATP_synth_OSCP/delta_N_sf"/>
</dbReference>
<dbReference type="GeneID" id="106817742"/>
<keyword evidence="9" id="KW-1185">Reference proteome</keyword>
<comment type="similarity">
    <text evidence="2">Belongs to the ATPase delta chain family.</text>
</comment>
<evidence type="ECO:0000256" key="1">
    <source>
        <dbReference type="ARBA" id="ARBA00004370"/>
    </source>
</evidence>
<comment type="subcellular location">
    <subcellularLocation>
        <location evidence="1">Membrane</location>
    </subcellularLocation>
</comment>
<accession>A0ABM1F0E1</accession>
<evidence type="ECO:0000313" key="9">
    <source>
        <dbReference type="Proteomes" id="UP000695022"/>
    </source>
</evidence>
<evidence type="ECO:0000256" key="3">
    <source>
        <dbReference type="ARBA" id="ARBA00022448"/>
    </source>
</evidence>
<dbReference type="Proteomes" id="UP000695022">
    <property type="component" value="Unplaced"/>
</dbReference>
<dbReference type="PANTHER" id="PTHR11910">
    <property type="entry name" value="ATP SYNTHASE DELTA CHAIN"/>
    <property type="match status" value="1"/>
</dbReference>
<keyword evidence="3" id="KW-0813">Transport</keyword>
<dbReference type="Pfam" id="PF00213">
    <property type="entry name" value="OSCP"/>
    <property type="match status" value="1"/>
</dbReference>
<sequence length="158" mass="17362">MPEKDLTAVSGMIKENKDFANFLRNPLLKATERKAVMTEILKKMGVSNLTENTFLCLADNRRLKNTDSVLKAFAKIMAAVRGEVNCEVVTAKPLDGAAQKELKTALEGFLQKGQVLHMQIKTDPGIIGGMVVSIGDKYLDMSMKTKINAYTGLIKMPV</sequence>
<dbReference type="SUPFAM" id="SSF47928">
    <property type="entry name" value="N-terminal domain of the delta subunit of the F1F0-ATP synthase"/>
    <property type="match status" value="1"/>
</dbReference>
<gene>
    <name evidence="10" type="primary">LOC106817742</name>
</gene>
<dbReference type="NCBIfam" id="TIGR01145">
    <property type="entry name" value="ATP_synt_delta"/>
    <property type="match status" value="1"/>
</dbReference>
<protein>
    <recommendedName>
        <fullName evidence="8">Oligomycin sensitivity conferral protein</fullName>
    </recommendedName>
</protein>
<reference evidence="10" key="1">
    <citation type="submission" date="2025-08" db="UniProtKB">
        <authorList>
            <consortium name="RefSeq"/>
        </authorList>
    </citation>
    <scope>IDENTIFICATION</scope>
</reference>
<proteinExistence type="inferred from homology"/>
<evidence type="ECO:0000256" key="8">
    <source>
        <dbReference type="ARBA" id="ARBA00033369"/>
    </source>
</evidence>
<dbReference type="PRINTS" id="PR00125">
    <property type="entry name" value="ATPASEDELTA"/>
</dbReference>
<evidence type="ECO:0000313" key="10">
    <source>
        <dbReference type="RefSeq" id="XP_014677912.1"/>
    </source>
</evidence>
<name>A0ABM1F0E1_PRICU</name>
<evidence type="ECO:0000256" key="7">
    <source>
        <dbReference type="ARBA" id="ARBA00023310"/>
    </source>
</evidence>
<keyword evidence="6" id="KW-0472">Membrane</keyword>
<keyword evidence="4" id="KW-0375">Hydrogen ion transport</keyword>
<dbReference type="InterPro" id="IPR000711">
    <property type="entry name" value="ATPase_OSCP/dsu"/>
</dbReference>
<evidence type="ECO:0000256" key="4">
    <source>
        <dbReference type="ARBA" id="ARBA00022781"/>
    </source>
</evidence>
<keyword evidence="7" id="KW-0066">ATP synthesis</keyword>
<dbReference type="Gene3D" id="1.10.520.20">
    <property type="entry name" value="N-terminal domain of the delta subunit of the F1F0-ATP synthase"/>
    <property type="match status" value="1"/>
</dbReference>
<dbReference type="HAMAP" id="MF_01416">
    <property type="entry name" value="ATP_synth_delta_bact"/>
    <property type="match status" value="1"/>
</dbReference>
<organism evidence="9 10">
    <name type="scientific">Priapulus caudatus</name>
    <name type="common">Priapulid worm</name>
    <dbReference type="NCBI Taxonomy" id="37621"/>
    <lineage>
        <taxon>Eukaryota</taxon>
        <taxon>Metazoa</taxon>
        <taxon>Ecdysozoa</taxon>
        <taxon>Scalidophora</taxon>
        <taxon>Priapulida</taxon>
        <taxon>Priapulimorpha</taxon>
        <taxon>Priapulimorphida</taxon>
        <taxon>Priapulidae</taxon>
        <taxon>Priapulus</taxon>
    </lineage>
</organism>
<evidence type="ECO:0000256" key="5">
    <source>
        <dbReference type="ARBA" id="ARBA00023065"/>
    </source>
</evidence>
<evidence type="ECO:0000256" key="6">
    <source>
        <dbReference type="ARBA" id="ARBA00023136"/>
    </source>
</evidence>
<dbReference type="RefSeq" id="XP_014677912.1">
    <property type="nucleotide sequence ID" value="XM_014822426.1"/>
</dbReference>